<dbReference type="SMART" id="SM00702">
    <property type="entry name" value="P4Hc"/>
    <property type="match status" value="1"/>
</dbReference>
<keyword evidence="9" id="KW-1185">Reference proteome</keyword>
<protein>
    <submittedName>
        <fullName evidence="8">2OG-Fe(II) oxygenase</fullName>
    </submittedName>
</protein>
<evidence type="ECO:0000256" key="4">
    <source>
        <dbReference type="ARBA" id="ARBA00022964"/>
    </source>
</evidence>
<sequence>MDFINQHQTHICDQLSTKGWVIIDNFLPKELIEQLARECRERDSAGNLEQAAVGRANARAVQQSIRGDKIQWLEHGMSAAIDSYLNSMSALRHMLNEQLFLGLESNENHFALYPPGAFYQRHLDRFRDNDSRTISSVLYLNEHWQADFGGELRLFDQDQAIDISPIANRLALFVSADIWHEVLPTKVQRLSLTGWFKRRT</sequence>
<keyword evidence="2" id="KW-0479">Metal-binding</keyword>
<name>A0A4R5W7K6_9BURK</name>
<evidence type="ECO:0000256" key="5">
    <source>
        <dbReference type="ARBA" id="ARBA00023002"/>
    </source>
</evidence>
<comment type="cofactor">
    <cofactor evidence="1">
        <name>L-ascorbate</name>
        <dbReference type="ChEBI" id="CHEBI:38290"/>
    </cofactor>
</comment>
<proteinExistence type="predicted"/>
<dbReference type="RefSeq" id="WP_133325105.1">
    <property type="nucleotide sequence ID" value="NZ_SMYL01000001.1"/>
</dbReference>
<gene>
    <name evidence="8" type="ORF">E2I14_02570</name>
</gene>
<dbReference type="AlphaFoldDB" id="A0A4R5W7K6"/>
<organism evidence="8 9">
    <name type="scientific">Sapientia aquatica</name>
    <dbReference type="NCBI Taxonomy" id="1549640"/>
    <lineage>
        <taxon>Bacteria</taxon>
        <taxon>Pseudomonadati</taxon>
        <taxon>Pseudomonadota</taxon>
        <taxon>Betaproteobacteria</taxon>
        <taxon>Burkholderiales</taxon>
        <taxon>Oxalobacteraceae</taxon>
        <taxon>Sapientia</taxon>
    </lineage>
</organism>
<dbReference type="Pfam" id="PF13640">
    <property type="entry name" value="2OG-FeII_Oxy_3"/>
    <property type="match status" value="1"/>
</dbReference>
<dbReference type="OrthoDB" id="9783171at2"/>
<dbReference type="EMBL" id="SMYL01000001">
    <property type="protein sequence ID" value="TDK68444.1"/>
    <property type="molecule type" value="Genomic_DNA"/>
</dbReference>
<keyword evidence="5" id="KW-0560">Oxidoreductase</keyword>
<dbReference type="GO" id="GO:0071456">
    <property type="term" value="P:cellular response to hypoxia"/>
    <property type="evidence" value="ECO:0007669"/>
    <property type="project" value="TreeGrafter"/>
</dbReference>
<feature type="domain" description="Fe2OG dioxygenase" evidence="7">
    <location>
        <begin position="104"/>
        <end position="198"/>
    </location>
</feature>
<evidence type="ECO:0000313" key="8">
    <source>
        <dbReference type="EMBL" id="TDK68444.1"/>
    </source>
</evidence>
<dbReference type="PANTHER" id="PTHR12907">
    <property type="entry name" value="EGL NINE HOMOLOG-RELATED"/>
    <property type="match status" value="1"/>
</dbReference>
<evidence type="ECO:0000256" key="6">
    <source>
        <dbReference type="ARBA" id="ARBA00023004"/>
    </source>
</evidence>
<evidence type="ECO:0000259" key="7">
    <source>
        <dbReference type="PROSITE" id="PS51471"/>
    </source>
</evidence>
<keyword evidence="3" id="KW-0847">Vitamin C</keyword>
<accession>A0A4R5W7K6</accession>
<keyword evidence="4" id="KW-0223">Dioxygenase</keyword>
<dbReference type="InterPro" id="IPR051559">
    <property type="entry name" value="HIF_prolyl_hydroxylases"/>
</dbReference>
<dbReference type="PANTHER" id="PTHR12907:SF26">
    <property type="entry name" value="HIF PROLYL HYDROXYLASE, ISOFORM C"/>
    <property type="match status" value="1"/>
</dbReference>
<dbReference type="PROSITE" id="PS51471">
    <property type="entry name" value="FE2OG_OXY"/>
    <property type="match status" value="1"/>
</dbReference>
<dbReference type="Proteomes" id="UP000294829">
    <property type="component" value="Unassembled WGS sequence"/>
</dbReference>
<dbReference type="InterPro" id="IPR006620">
    <property type="entry name" value="Pro_4_hyd_alph"/>
</dbReference>
<evidence type="ECO:0000313" key="9">
    <source>
        <dbReference type="Proteomes" id="UP000294829"/>
    </source>
</evidence>
<comment type="caution">
    <text evidence="8">The sequence shown here is derived from an EMBL/GenBank/DDBJ whole genome shotgun (WGS) entry which is preliminary data.</text>
</comment>
<dbReference type="GO" id="GO:0008198">
    <property type="term" value="F:ferrous iron binding"/>
    <property type="evidence" value="ECO:0007669"/>
    <property type="project" value="TreeGrafter"/>
</dbReference>
<evidence type="ECO:0000256" key="2">
    <source>
        <dbReference type="ARBA" id="ARBA00022723"/>
    </source>
</evidence>
<dbReference type="GO" id="GO:0031418">
    <property type="term" value="F:L-ascorbic acid binding"/>
    <property type="evidence" value="ECO:0007669"/>
    <property type="project" value="UniProtKB-KW"/>
</dbReference>
<dbReference type="Gene3D" id="2.60.120.620">
    <property type="entry name" value="q2cbj1_9rhob like domain"/>
    <property type="match status" value="1"/>
</dbReference>
<evidence type="ECO:0000256" key="3">
    <source>
        <dbReference type="ARBA" id="ARBA00022896"/>
    </source>
</evidence>
<dbReference type="GO" id="GO:0031543">
    <property type="term" value="F:peptidyl-proline dioxygenase activity"/>
    <property type="evidence" value="ECO:0007669"/>
    <property type="project" value="TreeGrafter"/>
</dbReference>
<reference evidence="8 9" key="1">
    <citation type="submission" date="2019-03" db="EMBL/GenBank/DDBJ databases">
        <title>Sapientia aquatica gen. nov., sp. nov., isolated from a crater lake.</title>
        <authorList>
            <person name="Felfoldi T."/>
            <person name="Szabo A."/>
            <person name="Toth E."/>
            <person name="Schumann P."/>
            <person name="Keki Z."/>
            <person name="Marialigeti K."/>
            <person name="Mathe I."/>
        </authorList>
    </citation>
    <scope>NUCLEOTIDE SEQUENCE [LARGE SCALE GENOMIC DNA]</scope>
    <source>
        <strain evidence="8 9">SA-152</strain>
    </source>
</reference>
<dbReference type="InterPro" id="IPR005123">
    <property type="entry name" value="Oxoglu/Fe-dep_dioxygenase_dom"/>
</dbReference>
<evidence type="ECO:0000256" key="1">
    <source>
        <dbReference type="ARBA" id="ARBA00001961"/>
    </source>
</evidence>
<dbReference type="InterPro" id="IPR044862">
    <property type="entry name" value="Pro_4_hyd_alph_FE2OG_OXY"/>
</dbReference>
<keyword evidence="6" id="KW-0408">Iron</keyword>